<dbReference type="Gene3D" id="3.40.50.1820">
    <property type="entry name" value="alpha/beta hydrolase"/>
    <property type="match status" value="1"/>
</dbReference>
<comment type="caution">
    <text evidence="1">The sequence shown here is derived from an EMBL/GenBank/DDBJ whole genome shotgun (WGS) entry which is preliminary data.</text>
</comment>
<name>A0A0W0F093_MONRR</name>
<reference evidence="1 2" key="1">
    <citation type="submission" date="2015-12" db="EMBL/GenBank/DDBJ databases">
        <title>Draft genome sequence of Moniliophthora roreri, the causal agent of frosty pod rot of cacao.</title>
        <authorList>
            <person name="Aime M.C."/>
            <person name="Diaz-Valderrama J.R."/>
            <person name="Kijpornyongpan T."/>
            <person name="Phillips-Mora W."/>
        </authorList>
    </citation>
    <scope>NUCLEOTIDE SEQUENCE [LARGE SCALE GENOMIC DNA]</scope>
    <source>
        <strain evidence="1 2">MCA 2952</strain>
    </source>
</reference>
<keyword evidence="1" id="KW-0378">Hydrolase</keyword>
<dbReference type="SUPFAM" id="SSF53474">
    <property type="entry name" value="alpha/beta-Hydrolases"/>
    <property type="match status" value="1"/>
</dbReference>
<dbReference type="Proteomes" id="UP000054988">
    <property type="component" value="Unassembled WGS sequence"/>
</dbReference>
<protein>
    <submittedName>
        <fullName evidence="1">Putative alpha/beta-hydrolase</fullName>
    </submittedName>
</protein>
<accession>A0A0W0F093</accession>
<evidence type="ECO:0000313" key="2">
    <source>
        <dbReference type="Proteomes" id="UP000054988"/>
    </source>
</evidence>
<gene>
    <name evidence="1" type="ORF">WG66_17626</name>
</gene>
<dbReference type="EMBL" id="LATX01002412">
    <property type="protein sequence ID" value="KTB29747.1"/>
    <property type="molecule type" value="Genomic_DNA"/>
</dbReference>
<sequence>MSGGSHETLGFVKSGLKIPSKTSGWNLDAWRYLPSHGHPKKHPVIVMFVVSLAIGHGWSCNKLMSLAIYAERFTTLGYGCLVFDYRRWGDSDGIPRNIINVKEPLEDYRTVIE</sequence>
<dbReference type="InterPro" id="IPR029058">
    <property type="entry name" value="AB_hydrolase_fold"/>
</dbReference>
<dbReference type="AlphaFoldDB" id="A0A0W0F093"/>
<organism evidence="1 2">
    <name type="scientific">Moniliophthora roreri</name>
    <name type="common">Frosty pod rot fungus</name>
    <name type="synonym">Monilia roreri</name>
    <dbReference type="NCBI Taxonomy" id="221103"/>
    <lineage>
        <taxon>Eukaryota</taxon>
        <taxon>Fungi</taxon>
        <taxon>Dikarya</taxon>
        <taxon>Basidiomycota</taxon>
        <taxon>Agaricomycotina</taxon>
        <taxon>Agaricomycetes</taxon>
        <taxon>Agaricomycetidae</taxon>
        <taxon>Agaricales</taxon>
        <taxon>Marasmiineae</taxon>
        <taxon>Marasmiaceae</taxon>
        <taxon>Moniliophthora</taxon>
    </lineage>
</organism>
<evidence type="ECO:0000313" key="1">
    <source>
        <dbReference type="EMBL" id="KTB29747.1"/>
    </source>
</evidence>
<proteinExistence type="predicted"/>
<dbReference type="GO" id="GO:0016787">
    <property type="term" value="F:hydrolase activity"/>
    <property type="evidence" value="ECO:0007669"/>
    <property type="project" value="UniProtKB-KW"/>
</dbReference>